<dbReference type="GO" id="GO:0032787">
    <property type="term" value="P:monocarboxylic acid metabolic process"/>
    <property type="evidence" value="ECO:0007669"/>
    <property type="project" value="UniProtKB-ARBA"/>
</dbReference>
<accession>A0A2A5QQ18</accession>
<dbReference type="PANTHER" id="PTHR42879:SF2">
    <property type="entry name" value="3-OXOACYL-[ACYL-CARRIER-PROTEIN] REDUCTASE FABG"/>
    <property type="match status" value="1"/>
</dbReference>
<comment type="caution">
    <text evidence="2">The sequence shown here is derived from an EMBL/GenBank/DDBJ whole genome shotgun (WGS) entry which is preliminary data.</text>
</comment>
<keyword evidence="3" id="KW-1185">Reference proteome</keyword>
<reference evidence="2 3" key="1">
    <citation type="submission" date="2017-09" db="EMBL/GenBank/DDBJ databases">
        <title>Genome sequences of Natrinema ejinorence JCM 13890T.</title>
        <authorList>
            <person name="Roh S.W."/>
            <person name="Kim Y.B."/>
            <person name="Kim J.Y."/>
        </authorList>
    </citation>
    <scope>NUCLEOTIDE SEQUENCE [LARGE SCALE GENOMIC DNA]</scope>
    <source>
        <strain evidence="2 3">JCM 13890</strain>
    </source>
</reference>
<dbReference type="RefSeq" id="WP_097381892.1">
    <property type="nucleotide sequence ID" value="NZ_NXNI01000002.1"/>
</dbReference>
<organism evidence="2 3">
    <name type="scientific">Natrinema ejinorense</name>
    <dbReference type="NCBI Taxonomy" id="373386"/>
    <lineage>
        <taxon>Archaea</taxon>
        <taxon>Methanobacteriati</taxon>
        <taxon>Methanobacteriota</taxon>
        <taxon>Stenosarchaea group</taxon>
        <taxon>Halobacteria</taxon>
        <taxon>Halobacteriales</taxon>
        <taxon>Natrialbaceae</taxon>
        <taxon>Natrinema</taxon>
    </lineage>
</organism>
<dbReference type="EMBL" id="NXNI01000002">
    <property type="protein sequence ID" value="PCR88875.1"/>
    <property type="molecule type" value="Genomic_DNA"/>
</dbReference>
<dbReference type="InterPro" id="IPR050259">
    <property type="entry name" value="SDR"/>
</dbReference>
<dbReference type="Gene3D" id="3.40.50.720">
    <property type="entry name" value="NAD(P)-binding Rossmann-like Domain"/>
    <property type="match status" value="1"/>
</dbReference>
<dbReference type="SUPFAM" id="SSF51735">
    <property type="entry name" value="NAD(P)-binding Rossmann-fold domains"/>
    <property type="match status" value="1"/>
</dbReference>
<dbReference type="NCBIfam" id="NF005559">
    <property type="entry name" value="PRK07231.1"/>
    <property type="match status" value="1"/>
</dbReference>
<proteinExistence type="inferred from homology"/>
<sequence>MLEDVTAVVTGASQGIGREIAITMADHGANVVLAARSDGIYETEDEIESRATLAVEVDVTDEDSVVDGIEAAVDEFGGIDCLVNNAGIAGPTAPIEEVTLEEWRETMSVNVDGMFLMTKYAAPHLRESDRGSVINLSSISGKRPLRNRTPYTASKMAVIGLTRTLAVEFGDDDVTVNAICPGATKGPRIDSVIEEQADSLDVSFEEAKAQLFTDEAALGKLVDASDIADAASFLASENARSITAQDLNVDGGTVWY</sequence>
<evidence type="ECO:0000313" key="3">
    <source>
        <dbReference type="Proteomes" id="UP000219689"/>
    </source>
</evidence>
<dbReference type="PROSITE" id="PS00061">
    <property type="entry name" value="ADH_SHORT"/>
    <property type="match status" value="1"/>
</dbReference>
<comment type="similarity">
    <text evidence="1">Belongs to the short-chain dehydrogenases/reductases (SDR) family.</text>
</comment>
<dbReference type="InterPro" id="IPR036291">
    <property type="entry name" value="NAD(P)-bd_dom_sf"/>
</dbReference>
<evidence type="ECO:0000256" key="1">
    <source>
        <dbReference type="ARBA" id="ARBA00006484"/>
    </source>
</evidence>
<dbReference type="FunFam" id="3.40.50.720:FF:000084">
    <property type="entry name" value="Short-chain dehydrogenase reductase"/>
    <property type="match status" value="1"/>
</dbReference>
<protein>
    <submittedName>
        <fullName evidence="2">Short-chain dehydrogenase</fullName>
    </submittedName>
</protein>
<dbReference type="InterPro" id="IPR020904">
    <property type="entry name" value="Sc_DH/Rdtase_CS"/>
</dbReference>
<dbReference type="OrthoDB" id="7442at2157"/>
<dbReference type="Pfam" id="PF13561">
    <property type="entry name" value="adh_short_C2"/>
    <property type="match status" value="1"/>
</dbReference>
<dbReference type="PRINTS" id="PR00081">
    <property type="entry name" value="GDHRDH"/>
</dbReference>
<evidence type="ECO:0000313" key="2">
    <source>
        <dbReference type="EMBL" id="PCR88875.1"/>
    </source>
</evidence>
<dbReference type="AlphaFoldDB" id="A0A2A5QQ18"/>
<name>A0A2A5QQ18_9EURY</name>
<dbReference type="Proteomes" id="UP000219689">
    <property type="component" value="Unassembled WGS sequence"/>
</dbReference>
<dbReference type="CDD" id="cd05233">
    <property type="entry name" value="SDR_c"/>
    <property type="match status" value="1"/>
</dbReference>
<dbReference type="PRINTS" id="PR00080">
    <property type="entry name" value="SDRFAMILY"/>
</dbReference>
<gene>
    <name evidence="2" type="ORF">CP557_20560</name>
</gene>
<dbReference type="InterPro" id="IPR002347">
    <property type="entry name" value="SDR_fam"/>
</dbReference>
<dbReference type="PANTHER" id="PTHR42879">
    <property type="entry name" value="3-OXOACYL-(ACYL-CARRIER-PROTEIN) REDUCTASE"/>
    <property type="match status" value="1"/>
</dbReference>